<dbReference type="GO" id="GO:0031145">
    <property type="term" value="P:anaphase-promoting complex-dependent catabolic process"/>
    <property type="evidence" value="ECO:0007669"/>
    <property type="project" value="InterPro"/>
</dbReference>
<evidence type="ECO:0000256" key="1">
    <source>
        <dbReference type="SAM" id="MobiDB-lite"/>
    </source>
</evidence>
<evidence type="ECO:0000313" key="3">
    <source>
        <dbReference type="Proteomes" id="UP001220324"/>
    </source>
</evidence>
<feature type="region of interest" description="Disordered" evidence="1">
    <location>
        <begin position="186"/>
        <end position="239"/>
    </location>
</feature>
<gene>
    <name evidence="2" type="ORF">N7494_005447</name>
</gene>
<organism evidence="2 3">
    <name type="scientific">Penicillium frequentans</name>
    <dbReference type="NCBI Taxonomy" id="3151616"/>
    <lineage>
        <taxon>Eukaryota</taxon>
        <taxon>Fungi</taxon>
        <taxon>Dikarya</taxon>
        <taxon>Ascomycota</taxon>
        <taxon>Pezizomycotina</taxon>
        <taxon>Eurotiomycetes</taxon>
        <taxon>Eurotiomycetidae</taxon>
        <taxon>Eurotiales</taxon>
        <taxon>Aspergillaceae</taxon>
        <taxon>Penicillium</taxon>
    </lineage>
</organism>
<name>A0AAD6CY44_9EURO</name>
<feature type="compositionally biased region" description="Basic and acidic residues" evidence="1">
    <location>
        <begin position="186"/>
        <end position="200"/>
    </location>
</feature>
<comment type="caution">
    <text evidence="2">The sequence shown here is derived from an EMBL/GenBank/DDBJ whole genome shotgun (WGS) entry which is preliminary data.</text>
</comment>
<dbReference type="AlphaFoldDB" id="A0AAD6CY44"/>
<dbReference type="Pfam" id="PF05841">
    <property type="entry name" value="Apc15p"/>
    <property type="match status" value="1"/>
</dbReference>
<protein>
    <submittedName>
        <fullName evidence="2">Uncharacterized protein</fullName>
    </submittedName>
</protein>
<reference evidence="2 3" key="1">
    <citation type="journal article" date="2023" name="IMA Fungus">
        <title>Comparative genomic study of the Penicillium genus elucidates a diverse pangenome and 15 lateral gene transfer events.</title>
        <authorList>
            <person name="Petersen C."/>
            <person name="Sorensen T."/>
            <person name="Nielsen M.R."/>
            <person name="Sondergaard T.E."/>
            <person name="Sorensen J.L."/>
            <person name="Fitzpatrick D.A."/>
            <person name="Frisvad J.C."/>
            <person name="Nielsen K.L."/>
        </authorList>
    </citation>
    <scope>NUCLEOTIDE SEQUENCE [LARGE SCALE GENOMIC DNA]</scope>
    <source>
        <strain evidence="2 3">IBT 35679</strain>
    </source>
</reference>
<evidence type="ECO:0000313" key="2">
    <source>
        <dbReference type="EMBL" id="KAJ5544168.1"/>
    </source>
</evidence>
<feature type="compositionally biased region" description="Acidic residues" evidence="1">
    <location>
        <begin position="201"/>
        <end position="210"/>
    </location>
</feature>
<dbReference type="EMBL" id="JAQIZZ010000004">
    <property type="protein sequence ID" value="KAJ5544168.1"/>
    <property type="molecule type" value="Genomic_DNA"/>
</dbReference>
<proteinExistence type="predicted"/>
<accession>A0AAD6CY44</accession>
<dbReference type="Proteomes" id="UP001220324">
    <property type="component" value="Unassembled WGS sequence"/>
</dbReference>
<sequence length="261" mass="29675">MLSLPLITPRDSYEFWPGSHPCDPPVSYRQSPTNPANHPLCRGARNISPFRLQTNPLSTLRAEENALQSRNASIAFFGNSWIVPTGCTETMLGMKENKTEREEASMAAQSILDAEWWIEDDSGLVEVDEVGEQRIERNLDDDIPNADVEAEWLIEEGEEGLEERGIDDEEAYLGWDLNDETPDAWEYRSEQEGESQRTHPEEDDENEESEIGWPRFVDPLRTSTPIDRRATSPPQLRIGHETVTQLHFSQRWSSGGIGSDY</sequence>
<keyword evidence="3" id="KW-1185">Reference proteome</keyword>
<dbReference type="InterPro" id="IPR008402">
    <property type="entry name" value="APC_su15/mnd2"/>
</dbReference>
<dbReference type="GO" id="GO:0005680">
    <property type="term" value="C:anaphase-promoting complex"/>
    <property type="evidence" value="ECO:0007669"/>
    <property type="project" value="InterPro"/>
</dbReference>